<protein>
    <recommendedName>
        <fullName evidence="2">Rhodanese domain-containing protein</fullName>
    </recommendedName>
</protein>
<evidence type="ECO:0000313" key="4">
    <source>
        <dbReference type="Proteomes" id="UP000011531"/>
    </source>
</evidence>
<dbReference type="SUPFAM" id="SSF52821">
    <property type="entry name" value="Rhodanese/Cell cycle control phosphatase"/>
    <property type="match status" value="1"/>
</dbReference>
<accession>L9XPB8</accession>
<evidence type="ECO:0000259" key="2">
    <source>
        <dbReference type="PROSITE" id="PS50206"/>
    </source>
</evidence>
<reference evidence="3 4" key="1">
    <citation type="journal article" date="2014" name="PLoS Genet.">
        <title>Phylogenetically driven sequencing of extremely halophilic archaea reveals strategies for static and dynamic osmo-response.</title>
        <authorList>
            <person name="Becker E.A."/>
            <person name="Seitzer P.M."/>
            <person name="Tritt A."/>
            <person name="Larsen D."/>
            <person name="Krusor M."/>
            <person name="Yao A.I."/>
            <person name="Wu D."/>
            <person name="Madern D."/>
            <person name="Eisen J.A."/>
            <person name="Darling A.E."/>
            <person name="Facciotti M.T."/>
        </authorList>
    </citation>
    <scope>NUCLEOTIDE SEQUENCE [LARGE SCALE GENOMIC DNA]</scope>
    <source>
        <strain evidence="3 4">DSM 18795</strain>
    </source>
</reference>
<dbReference type="CDD" id="cd00158">
    <property type="entry name" value="RHOD"/>
    <property type="match status" value="1"/>
</dbReference>
<sequence>MAITASFAGCFGNSETTADGYGPEPESVPNERSIDTDSYETKKFDGIDVPLASIDDVFYWYQRQEARIADARQSDQYKQAHIAGAVLSSAPDGGSNDPVADWSKDDRIVTYCACPHPLSGLRAASLIDNNYEEVYAIDEGFISWLDRGYPAKGTEVNADRATYKIHGQSDPAYAGEFVILEQLEADRAEAAPIQDDGSYTLQLHYAGSSNDRFAVETPTYRIEGSLKELTGSVVTT</sequence>
<feature type="domain" description="Rhodanese" evidence="2">
    <location>
        <begin position="62"/>
        <end position="153"/>
    </location>
</feature>
<dbReference type="Pfam" id="PF00581">
    <property type="entry name" value="Rhodanese"/>
    <property type="match status" value="1"/>
</dbReference>
<dbReference type="EMBL" id="AOIA01000058">
    <property type="protein sequence ID" value="ELY62453.1"/>
    <property type="molecule type" value="Genomic_DNA"/>
</dbReference>
<dbReference type="PROSITE" id="PS50206">
    <property type="entry name" value="RHODANESE_3"/>
    <property type="match status" value="1"/>
</dbReference>
<gene>
    <name evidence="3" type="ORF">C492_08205</name>
</gene>
<dbReference type="InterPro" id="IPR036873">
    <property type="entry name" value="Rhodanese-like_dom_sf"/>
</dbReference>
<dbReference type="STRING" id="1227498.C492_08205"/>
<evidence type="ECO:0000256" key="1">
    <source>
        <dbReference type="SAM" id="MobiDB-lite"/>
    </source>
</evidence>
<feature type="region of interest" description="Disordered" evidence="1">
    <location>
        <begin position="13"/>
        <end position="37"/>
    </location>
</feature>
<name>L9XPB8_9EURY</name>
<dbReference type="AlphaFoldDB" id="L9XPB8"/>
<keyword evidence="4" id="KW-1185">Reference proteome</keyword>
<dbReference type="InterPro" id="IPR001763">
    <property type="entry name" value="Rhodanese-like_dom"/>
</dbReference>
<evidence type="ECO:0000313" key="3">
    <source>
        <dbReference type="EMBL" id="ELY62453.1"/>
    </source>
</evidence>
<proteinExistence type="predicted"/>
<dbReference type="Proteomes" id="UP000011531">
    <property type="component" value="Unassembled WGS sequence"/>
</dbReference>
<organism evidence="3 4">
    <name type="scientific">Natronococcus jeotgali DSM 18795</name>
    <dbReference type="NCBI Taxonomy" id="1227498"/>
    <lineage>
        <taxon>Archaea</taxon>
        <taxon>Methanobacteriati</taxon>
        <taxon>Methanobacteriota</taxon>
        <taxon>Stenosarchaea group</taxon>
        <taxon>Halobacteria</taxon>
        <taxon>Halobacteriales</taxon>
        <taxon>Natrialbaceae</taxon>
        <taxon>Natronococcus</taxon>
    </lineage>
</organism>
<dbReference type="Gene3D" id="3.40.250.10">
    <property type="entry name" value="Rhodanese-like domain"/>
    <property type="match status" value="1"/>
</dbReference>
<comment type="caution">
    <text evidence="3">The sequence shown here is derived from an EMBL/GenBank/DDBJ whole genome shotgun (WGS) entry which is preliminary data.</text>
</comment>